<dbReference type="SUPFAM" id="SSF47979">
    <property type="entry name" value="Iron-dependent repressor protein, dimerization domain"/>
    <property type="match status" value="1"/>
</dbReference>
<evidence type="ECO:0000256" key="7">
    <source>
        <dbReference type="ARBA" id="ARBA00023015"/>
    </source>
</evidence>
<comment type="similarity">
    <text evidence="2">Belongs to the DtxR/MntR family.</text>
</comment>
<dbReference type="GO" id="GO:0005737">
    <property type="term" value="C:cytoplasm"/>
    <property type="evidence" value="ECO:0007669"/>
    <property type="project" value="UniProtKB-SubCell"/>
</dbReference>
<name>A0A1B3WEN6_9FIRM</name>
<evidence type="ECO:0000256" key="1">
    <source>
        <dbReference type="ARBA" id="ARBA00004496"/>
    </source>
</evidence>
<dbReference type="SUPFAM" id="SSF46785">
    <property type="entry name" value="Winged helix' DNA-binding domain"/>
    <property type="match status" value="1"/>
</dbReference>
<keyword evidence="11" id="KW-0464">Manganese</keyword>
<gene>
    <name evidence="14" type="ORF">BCB69_05505</name>
</gene>
<dbReference type="PANTHER" id="PTHR33238:SF11">
    <property type="entry name" value="TRANSCRIPTIONAL REGULATOR MNTR"/>
    <property type="match status" value="1"/>
</dbReference>
<evidence type="ECO:0000256" key="10">
    <source>
        <dbReference type="ARBA" id="ARBA00023163"/>
    </source>
</evidence>
<evidence type="ECO:0000256" key="5">
    <source>
        <dbReference type="ARBA" id="ARBA00022491"/>
    </source>
</evidence>
<protein>
    <recommendedName>
        <fullName evidence="12">Manganese transport regulator</fullName>
    </recommendedName>
</protein>
<dbReference type="Pfam" id="PF04023">
    <property type="entry name" value="FeoA"/>
    <property type="match status" value="1"/>
</dbReference>
<evidence type="ECO:0000259" key="13">
    <source>
        <dbReference type="PROSITE" id="PS50944"/>
    </source>
</evidence>
<keyword evidence="7" id="KW-0805">Transcription regulation</keyword>
<evidence type="ECO:0000313" key="15">
    <source>
        <dbReference type="Proteomes" id="UP000094757"/>
    </source>
</evidence>
<dbReference type="InterPro" id="IPR022689">
    <property type="entry name" value="Iron_dep_repressor"/>
</dbReference>
<keyword evidence="4" id="KW-0963">Cytoplasm</keyword>
<dbReference type="Pfam" id="PF01325">
    <property type="entry name" value="Fe_dep_repress"/>
    <property type="match status" value="1"/>
</dbReference>
<keyword evidence="5" id="KW-0678">Repressor</keyword>
<keyword evidence="6" id="KW-0408">Iron</keyword>
<dbReference type="PANTHER" id="PTHR33238">
    <property type="entry name" value="IRON (METAL) DEPENDENT REPRESSOR, DTXR FAMILY"/>
    <property type="match status" value="1"/>
</dbReference>
<evidence type="ECO:0000256" key="8">
    <source>
        <dbReference type="ARBA" id="ARBA00023125"/>
    </source>
</evidence>
<evidence type="ECO:0000256" key="3">
    <source>
        <dbReference type="ARBA" id="ARBA00011738"/>
    </source>
</evidence>
<dbReference type="SMART" id="SM00529">
    <property type="entry name" value="HTH_DTXR"/>
    <property type="match status" value="1"/>
</dbReference>
<dbReference type="InterPro" id="IPR036388">
    <property type="entry name" value="WH-like_DNA-bd_sf"/>
</dbReference>
<accession>A0A1B3WEN6</accession>
<dbReference type="InterPro" id="IPR050536">
    <property type="entry name" value="DtxR_MntR_Metal-Reg"/>
</dbReference>
<dbReference type="STRING" id="39950.BCB69_05505"/>
<dbReference type="GO" id="GO:0003677">
    <property type="term" value="F:DNA binding"/>
    <property type="evidence" value="ECO:0007669"/>
    <property type="project" value="UniProtKB-KW"/>
</dbReference>
<dbReference type="EMBL" id="CP017037">
    <property type="protein sequence ID" value="AOH39448.1"/>
    <property type="molecule type" value="Genomic_DNA"/>
</dbReference>
<dbReference type="InterPro" id="IPR022687">
    <property type="entry name" value="HTH_DTXR"/>
</dbReference>
<dbReference type="InterPro" id="IPR007167">
    <property type="entry name" value="Fe-transptr_FeoA-like"/>
</dbReference>
<sequence>MTSGKEDYLKALYTLSDSYEIITNKQLADTLQVSPPSVSEMIVKLEKQGYVEYTAYKGSRMTLKGKSAAAKLIRFHCIWEVFLVEVLGFSWREAHLEAEGLEHATSDVLAERLYEKLGRPAFGPDGTAIPDKQGNRPLQGHLAISELAEGDSAVISWFEDDMELMDYLQAKEIAVNLEILIMEKEPYEGSILLHTNKGDITISHKAAKQVYVRRCEVEPV</sequence>
<dbReference type="InterPro" id="IPR008988">
    <property type="entry name" value="Transcriptional_repressor_C"/>
</dbReference>
<dbReference type="RefSeq" id="WP_022513117.1">
    <property type="nucleotide sequence ID" value="NZ_CP017037.1"/>
</dbReference>
<dbReference type="SUPFAM" id="SSF50037">
    <property type="entry name" value="C-terminal domain of transcriptional repressors"/>
    <property type="match status" value="1"/>
</dbReference>
<comment type="subcellular location">
    <subcellularLocation>
        <location evidence="1">Cytoplasm</location>
    </subcellularLocation>
</comment>
<dbReference type="InterPro" id="IPR036390">
    <property type="entry name" value="WH_DNA-bd_sf"/>
</dbReference>
<dbReference type="AlphaFoldDB" id="A0A1B3WEN6"/>
<feature type="domain" description="HTH dtxR-type" evidence="13">
    <location>
        <begin position="1"/>
        <end position="62"/>
    </location>
</feature>
<evidence type="ECO:0000256" key="6">
    <source>
        <dbReference type="ARBA" id="ARBA00023004"/>
    </source>
</evidence>
<keyword evidence="10" id="KW-0804">Transcription</keyword>
<reference evidence="15" key="1">
    <citation type="submission" date="2016-08" db="EMBL/GenBank/DDBJ databases">
        <authorList>
            <person name="Holder M.E."/>
            <person name="Ajami N.J."/>
            <person name="Petrosino J.F."/>
        </authorList>
    </citation>
    <scope>NUCLEOTIDE SEQUENCE [LARGE SCALE GENOMIC DNA]</scope>
    <source>
        <strain evidence="15">F0677</strain>
    </source>
</reference>
<dbReference type="Gene3D" id="1.10.10.10">
    <property type="entry name" value="Winged helix-like DNA-binding domain superfamily/Winged helix DNA-binding domain"/>
    <property type="match status" value="1"/>
</dbReference>
<evidence type="ECO:0000256" key="2">
    <source>
        <dbReference type="ARBA" id="ARBA00007871"/>
    </source>
</evidence>
<dbReference type="InterPro" id="IPR001367">
    <property type="entry name" value="Fe_dep_repressor"/>
</dbReference>
<comment type="subunit">
    <text evidence="3">Homodimer.</text>
</comment>
<dbReference type="InterPro" id="IPR036421">
    <property type="entry name" value="Fe_dep_repressor_sf"/>
</dbReference>
<evidence type="ECO:0000256" key="12">
    <source>
        <dbReference type="ARBA" id="ARBA00032593"/>
    </source>
</evidence>
<evidence type="ECO:0000256" key="9">
    <source>
        <dbReference type="ARBA" id="ARBA00023159"/>
    </source>
</evidence>
<dbReference type="Pfam" id="PF02742">
    <property type="entry name" value="Fe_dep_repr_C"/>
    <property type="match status" value="1"/>
</dbReference>
<dbReference type="PROSITE" id="PS50944">
    <property type="entry name" value="HTH_DTXR"/>
    <property type="match status" value="1"/>
</dbReference>
<dbReference type="GO" id="GO:0046983">
    <property type="term" value="F:protein dimerization activity"/>
    <property type="evidence" value="ECO:0007669"/>
    <property type="project" value="InterPro"/>
</dbReference>
<dbReference type="GO" id="GO:0003700">
    <property type="term" value="F:DNA-binding transcription factor activity"/>
    <property type="evidence" value="ECO:0007669"/>
    <property type="project" value="InterPro"/>
</dbReference>
<evidence type="ECO:0000256" key="4">
    <source>
        <dbReference type="ARBA" id="ARBA00022490"/>
    </source>
</evidence>
<dbReference type="KEGG" id="dpn:BCB69_05505"/>
<keyword evidence="8" id="KW-0238">DNA-binding</keyword>
<evidence type="ECO:0000313" key="14">
    <source>
        <dbReference type="EMBL" id="AOH39448.1"/>
    </source>
</evidence>
<dbReference type="GO" id="GO:0046914">
    <property type="term" value="F:transition metal ion binding"/>
    <property type="evidence" value="ECO:0007669"/>
    <property type="project" value="InterPro"/>
</dbReference>
<dbReference type="InterPro" id="IPR038157">
    <property type="entry name" value="FeoA_core_dom"/>
</dbReference>
<dbReference type="Gene3D" id="2.30.30.90">
    <property type="match status" value="1"/>
</dbReference>
<proteinExistence type="inferred from homology"/>
<evidence type="ECO:0000256" key="11">
    <source>
        <dbReference type="ARBA" id="ARBA00023211"/>
    </source>
</evidence>
<organism evidence="14 15">
    <name type="scientific">Dialister pneumosintes</name>
    <dbReference type="NCBI Taxonomy" id="39950"/>
    <lineage>
        <taxon>Bacteria</taxon>
        <taxon>Bacillati</taxon>
        <taxon>Bacillota</taxon>
        <taxon>Negativicutes</taxon>
        <taxon>Veillonellales</taxon>
        <taxon>Veillonellaceae</taxon>
        <taxon>Dialister</taxon>
    </lineage>
</organism>
<keyword evidence="9" id="KW-0010">Activator</keyword>
<dbReference type="Proteomes" id="UP000094757">
    <property type="component" value="Chromosome"/>
</dbReference>